<dbReference type="PIRSF" id="PIRSF017388">
    <property type="entry name" value="Esterase_lipase"/>
    <property type="match status" value="1"/>
</dbReference>
<comment type="caution">
    <text evidence="3">The sequence shown here is derived from an EMBL/GenBank/DDBJ whole genome shotgun (WGS) entry which is preliminary data.</text>
</comment>
<name>A0A1J5T0S6_9ZZZZ</name>
<dbReference type="InterPro" id="IPR050266">
    <property type="entry name" value="AB_hydrolase_sf"/>
</dbReference>
<dbReference type="SUPFAM" id="SSF53474">
    <property type="entry name" value="alpha/beta-Hydrolases"/>
    <property type="match status" value="1"/>
</dbReference>
<dbReference type="PANTHER" id="PTHR43798">
    <property type="entry name" value="MONOACYLGLYCEROL LIPASE"/>
    <property type="match status" value="1"/>
</dbReference>
<dbReference type="PANTHER" id="PTHR43798:SF31">
    <property type="entry name" value="AB HYDROLASE SUPERFAMILY PROTEIN YCLE"/>
    <property type="match status" value="1"/>
</dbReference>
<dbReference type="EMBL" id="MLJW01000047">
    <property type="protein sequence ID" value="OIR05822.1"/>
    <property type="molecule type" value="Genomic_DNA"/>
</dbReference>
<gene>
    <name evidence="3" type="ORF">GALL_119480</name>
</gene>
<evidence type="ECO:0000259" key="2">
    <source>
        <dbReference type="Pfam" id="PF12146"/>
    </source>
</evidence>
<dbReference type="InterPro" id="IPR012354">
    <property type="entry name" value="Esterase_lipase"/>
</dbReference>
<dbReference type="EC" id="3.1.1.23" evidence="3"/>
<sequence length="301" mass="33963">MLMTGLHRLAEQRAGGFARMPPPLVTNLDLMSPITLAGGEHAVMLIHGLQSSPAELLPLAKRLQQAGYTVHLPHIAGYGFEHGDTPRSVTHWRDWHAKALEEFRALKRQYKTVALGGLCIGGTLSLSIAAELGDEVAALTLLSTTLWYDGWAMPWYRCFRYLGYIWPIRYWYTYKEREPFGLKNEQLRRWVAREMAHKDASMVGASRLNLPAIQEAERMIAAVKKTMSRITAPAIIIHAVEDEVASPRSAYYIAQHIGSRTVESVMLHNSYHMITVDNDREQVASDTIRFFESARPQHTPA</sequence>
<dbReference type="Gene3D" id="3.40.50.1820">
    <property type="entry name" value="alpha/beta hydrolase"/>
    <property type="match status" value="1"/>
</dbReference>
<evidence type="ECO:0000256" key="1">
    <source>
        <dbReference type="ARBA" id="ARBA00022801"/>
    </source>
</evidence>
<keyword evidence="1 3" id="KW-0378">Hydrolase</keyword>
<organism evidence="3">
    <name type="scientific">mine drainage metagenome</name>
    <dbReference type="NCBI Taxonomy" id="410659"/>
    <lineage>
        <taxon>unclassified sequences</taxon>
        <taxon>metagenomes</taxon>
        <taxon>ecological metagenomes</taxon>
    </lineage>
</organism>
<dbReference type="GO" id="GO:0016020">
    <property type="term" value="C:membrane"/>
    <property type="evidence" value="ECO:0007669"/>
    <property type="project" value="TreeGrafter"/>
</dbReference>
<accession>A0A1J5T0S6</accession>
<dbReference type="GO" id="GO:0047372">
    <property type="term" value="F:monoacylglycerol lipase activity"/>
    <property type="evidence" value="ECO:0007669"/>
    <property type="project" value="UniProtKB-EC"/>
</dbReference>
<dbReference type="AlphaFoldDB" id="A0A1J5T0S6"/>
<feature type="domain" description="Serine aminopeptidase S33" evidence="2">
    <location>
        <begin position="41"/>
        <end position="278"/>
    </location>
</feature>
<dbReference type="Pfam" id="PF12146">
    <property type="entry name" value="Hydrolase_4"/>
    <property type="match status" value="1"/>
</dbReference>
<proteinExistence type="predicted"/>
<evidence type="ECO:0000313" key="3">
    <source>
        <dbReference type="EMBL" id="OIR05822.1"/>
    </source>
</evidence>
<dbReference type="InterPro" id="IPR029058">
    <property type="entry name" value="AB_hydrolase_fold"/>
</dbReference>
<reference evidence="3" key="1">
    <citation type="submission" date="2016-10" db="EMBL/GenBank/DDBJ databases">
        <title>Sequence of Gallionella enrichment culture.</title>
        <authorList>
            <person name="Poehlein A."/>
            <person name="Muehling M."/>
            <person name="Daniel R."/>
        </authorList>
    </citation>
    <scope>NUCLEOTIDE SEQUENCE</scope>
</reference>
<dbReference type="InterPro" id="IPR022742">
    <property type="entry name" value="Hydrolase_4"/>
</dbReference>
<protein>
    <submittedName>
        <fullName evidence="3">Thermostable monoacylglycerol lipase</fullName>
        <ecNumber evidence="3">3.1.1.23</ecNumber>
    </submittedName>
</protein>